<comment type="similarity">
    <text evidence="1">Belongs to the HAM1 NTPase family.</text>
</comment>
<dbReference type="CDD" id="cd00985">
    <property type="entry name" value="Maf_Ham1"/>
    <property type="match status" value="1"/>
</dbReference>
<dbReference type="OrthoDB" id="6288734at2759"/>
<evidence type="ECO:0000256" key="2">
    <source>
        <dbReference type="ARBA" id="ARBA00022801"/>
    </source>
</evidence>
<dbReference type="PANTHER" id="PTHR11067:SF9">
    <property type="entry name" value="INOSINE TRIPHOSPHATE PYROPHOSPHATASE"/>
    <property type="match status" value="1"/>
</dbReference>
<dbReference type="InterPro" id="IPR002637">
    <property type="entry name" value="RdgB/HAM1"/>
</dbReference>
<reference evidence="4" key="3">
    <citation type="submission" date="2022-06" db="UniProtKB">
        <authorList>
            <consortium name="EnsemblMetazoa"/>
        </authorList>
    </citation>
    <scope>IDENTIFICATION</scope>
</reference>
<reference evidence="3" key="2">
    <citation type="submission" date="2020-01" db="EMBL/GenBank/DDBJ databases">
        <authorList>
            <person name="Korhonen P.K.K."/>
            <person name="Guangxu M.G."/>
            <person name="Wang T.W."/>
            <person name="Stroehlein A.J.S."/>
            <person name="Young N.D."/>
            <person name="Ang C.-S.A."/>
            <person name="Fernando D.W.F."/>
            <person name="Lu H.L."/>
            <person name="Taylor S.T."/>
            <person name="Ehtesham M.E.M."/>
            <person name="Najaraj S.H.N."/>
            <person name="Harsha G.H.G."/>
            <person name="Madugundu A.M."/>
            <person name="Renuse S.R."/>
            <person name="Holt D.H."/>
            <person name="Pandey A.P."/>
            <person name="Papenfuss A.P."/>
            <person name="Gasser R.B.G."/>
            <person name="Fischer K.F."/>
        </authorList>
    </citation>
    <scope>NUCLEOTIDE SEQUENCE</scope>
    <source>
        <strain evidence="3">SSS_KF_BRIS2020</strain>
    </source>
</reference>
<dbReference type="InterPro" id="IPR029001">
    <property type="entry name" value="ITPase-like_fam"/>
</dbReference>
<dbReference type="AlphaFoldDB" id="A0A834R055"/>
<keyword evidence="5" id="KW-1185">Reference proteome</keyword>
<dbReference type="Gene3D" id="3.90.950.10">
    <property type="match status" value="1"/>
</dbReference>
<dbReference type="Pfam" id="PF01725">
    <property type="entry name" value="Ham1p_like"/>
    <property type="match status" value="1"/>
</dbReference>
<dbReference type="SUPFAM" id="SSF52972">
    <property type="entry name" value="ITPase-like"/>
    <property type="match status" value="1"/>
</dbReference>
<evidence type="ECO:0000313" key="5">
    <source>
        <dbReference type="Proteomes" id="UP000070412"/>
    </source>
</evidence>
<evidence type="ECO:0000256" key="1">
    <source>
        <dbReference type="ARBA" id="ARBA00008023"/>
    </source>
</evidence>
<protein>
    <submittedName>
        <fullName evidence="3">Inosine triphosphate pyrophosphatase</fullName>
    </submittedName>
</protein>
<dbReference type="GO" id="GO:0005737">
    <property type="term" value="C:cytoplasm"/>
    <property type="evidence" value="ECO:0007669"/>
    <property type="project" value="TreeGrafter"/>
</dbReference>
<evidence type="ECO:0000313" key="4">
    <source>
        <dbReference type="EnsemblMetazoa" id="KAF7487787.1"/>
    </source>
</evidence>
<dbReference type="GO" id="GO:0047429">
    <property type="term" value="F:nucleoside triphosphate diphosphatase activity"/>
    <property type="evidence" value="ECO:0007669"/>
    <property type="project" value="InterPro"/>
</dbReference>
<organism evidence="3">
    <name type="scientific">Sarcoptes scabiei</name>
    <name type="common">Itch mite</name>
    <name type="synonym">Acarus scabiei</name>
    <dbReference type="NCBI Taxonomy" id="52283"/>
    <lineage>
        <taxon>Eukaryota</taxon>
        <taxon>Metazoa</taxon>
        <taxon>Ecdysozoa</taxon>
        <taxon>Arthropoda</taxon>
        <taxon>Chelicerata</taxon>
        <taxon>Arachnida</taxon>
        <taxon>Acari</taxon>
        <taxon>Acariformes</taxon>
        <taxon>Sarcoptiformes</taxon>
        <taxon>Astigmata</taxon>
        <taxon>Psoroptidia</taxon>
        <taxon>Sarcoptoidea</taxon>
        <taxon>Sarcoptidae</taxon>
        <taxon>Sarcoptinae</taxon>
        <taxon>Sarcoptes</taxon>
    </lineage>
</organism>
<keyword evidence="2" id="KW-0378">Hydrolase</keyword>
<evidence type="ECO:0000313" key="3">
    <source>
        <dbReference type="EMBL" id="KAF7487787.1"/>
    </source>
</evidence>
<dbReference type="PANTHER" id="PTHR11067">
    <property type="entry name" value="INOSINE TRIPHOSPHATE PYROPHOSPHATASE/HAM1 PROTEIN"/>
    <property type="match status" value="1"/>
</dbReference>
<gene>
    <name evidence="3" type="ORF">SSS_8984</name>
</gene>
<dbReference type="EnsemblMetazoa" id="SSS_8984s_mrna">
    <property type="protein sequence ID" value="KAF7487787.1"/>
    <property type="gene ID" value="SSS_8984"/>
</dbReference>
<dbReference type="GO" id="GO:0009143">
    <property type="term" value="P:nucleoside triphosphate catabolic process"/>
    <property type="evidence" value="ECO:0007669"/>
    <property type="project" value="InterPro"/>
</dbReference>
<dbReference type="EMBL" id="WVUK01000066">
    <property type="protein sequence ID" value="KAF7487787.1"/>
    <property type="molecule type" value="Genomic_DNA"/>
</dbReference>
<sequence>MITITFITGNVNKLREVSQIIGKNDRYQIVHRELDLPEYQGNKEFILEEKCKRAAASIDGPVLVEDTSLCLDALHGLPGPYIKYFSNALGPNGIYKMIKDWDDKNAQAICLMGYMENPHSPIQIFKGIVNGTIVEPRDICRNGFNQ</sequence>
<proteinExistence type="inferred from homology"/>
<name>A0A834R055_SARSC</name>
<dbReference type="Proteomes" id="UP000070412">
    <property type="component" value="Unassembled WGS sequence"/>
</dbReference>
<reference evidence="5" key="1">
    <citation type="journal article" date="2020" name="PLoS Negl. Trop. Dis.">
        <title>High-quality nuclear genome for Sarcoptes scabiei-A critical resource for a neglected parasite.</title>
        <authorList>
            <person name="Korhonen P.K."/>
            <person name="Gasser R.B."/>
            <person name="Ma G."/>
            <person name="Wang T."/>
            <person name="Stroehlein A.J."/>
            <person name="Young N.D."/>
            <person name="Ang C.S."/>
            <person name="Fernando D.D."/>
            <person name="Lu H.C."/>
            <person name="Taylor S."/>
            <person name="Reynolds S.L."/>
            <person name="Mofiz E."/>
            <person name="Najaraj S.H."/>
            <person name="Gowda H."/>
            <person name="Madugundu A."/>
            <person name="Renuse S."/>
            <person name="Holt D."/>
            <person name="Pandey A."/>
            <person name="Papenfuss A.T."/>
            <person name="Fischer K."/>
        </authorList>
    </citation>
    <scope>NUCLEOTIDE SEQUENCE [LARGE SCALE GENOMIC DNA]</scope>
</reference>
<accession>A0A834R055</accession>